<accession>A0ABQ9HPD6</accession>
<evidence type="ECO:0000313" key="2">
    <source>
        <dbReference type="Proteomes" id="UP001159363"/>
    </source>
</evidence>
<evidence type="ECO:0000313" key="1">
    <source>
        <dbReference type="EMBL" id="KAJ8886230.1"/>
    </source>
</evidence>
<gene>
    <name evidence="1" type="ORF">PR048_012439</name>
</gene>
<organism evidence="1 2">
    <name type="scientific">Dryococelus australis</name>
    <dbReference type="NCBI Taxonomy" id="614101"/>
    <lineage>
        <taxon>Eukaryota</taxon>
        <taxon>Metazoa</taxon>
        <taxon>Ecdysozoa</taxon>
        <taxon>Arthropoda</taxon>
        <taxon>Hexapoda</taxon>
        <taxon>Insecta</taxon>
        <taxon>Pterygota</taxon>
        <taxon>Neoptera</taxon>
        <taxon>Polyneoptera</taxon>
        <taxon>Phasmatodea</taxon>
        <taxon>Verophasmatodea</taxon>
        <taxon>Anareolatae</taxon>
        <taxon>Phasmatidae</taxon>
        <taxon>Eurycanthinae</taxon>
        <taxon>Dryococelus</taxon>
    </lineage>
</organism>
<protein>
    <submittedName>
        <fullName evidence="1">Uncharacterized protein</fullName>
    </submittedName>
</protein>
<proteinExistence type="predicted"/>
<dbReference type="EMBL" id="JARBHB010000004">
    <property type="protein sequence ID" value="KAJ8886230.1"/>
    <property type="molecule type" value="Genomic_DNA"/>
</dbReference>
<name>A0ABQ9HPD6_9NEOP</name>
<comment type="caution">
    <text evidence="1">The sequence shown here is derived from an EMBL/GenBank/DDBJ whole genome shotgun (WGS) entry which is preliminary data.</text>
</comment>
<keyword evidence="2" id="KW-1185">Reference proteome</keyword>
<reference evidence="1 2" key="1">
    <citation type="submission" date="2023-02" db="EMBL/GenBank/DDBJ databases">
        <title>LHISI_Scaffold_Assembly.</title>
        <authorList>
            <person name="Stuart O.P."/>
            <person name="Cleave R."/>
            <person name="Magrath M.J.L."/>
            <person name="Mikheyev A.S."/>
        </authorList>
    </citation>
    <scope>NUCLEOTIDE SEQUENCE [LARGE SCALE GENOMIC DNA]</scope>
    <source>
        <strain evidence="1">Daus_M_001</strain>
        <tissue evidence="1">Leg muscle</tissue>
    </source>
</reference>
<sequence>MFLNTHWVRQTKNILTAEYESHLFESKRRYNMKSEDTKMSKTTATHKVLTGDLQKCLPTPLLTNCISFYKVKQGVEVRKYHQLFFNGLTVTSLKDTHIWRPTPSMHNRKKKEEMNNITILTPWDLQQMVRQCSSSYHMHNMEQVDFMQFTSLFSGRSAPFIYRKINIEKENVLSQLVFKFKCGRRTLV</sequence>
<dbReference type="Proteomes" id="UP001159363">
    <property type="component" value="Chromosome X"/>
</dbReference>